<evidence type="ECO:0000256" key="7">
    <source>
        <dbReference type="ARBA" id="ARBA00022679"/>
    </source>
</evidence>
<reference evidence="14 15" key="1">
    <citation type="submission" date="2016-10" db="EMBL/GenBank/DDBJ databases">
        <authorList>
            <person name="de Groot N.N."/>
        </authorList>
    </citation>
    <scope>NUCLEOTIDE SEQUENCE [LARGE SCALE GENOMIC DNA]</scope>
    <source>
        <strain evidence="14 15">AA1</strain>
    </source>
</reference>
<evidence type="ECO:0000256" key="2">
    <source>
        <dbReference type="ARBA" id="ARBA00004496"/>
    </source>
</evidence>
<dbReference type="InterPro" id="IPR004383">
    <property type="entry name" value="rRNA_lsu_MTrfase_RlmN/Cfr"/>
</dbReference>
<evidence type="ECO:0000256" key="9">
    <source>
        <dbReference type="ARBA" id="ARBA00022723"/>
    </source>
</evidence>
<dbReference type="SFLD" id="SFLDS00029">
    <property type="entry name" value="Radical_SAM"/>
    <property type="match status" value="1"/>
</dbReference>
<gene>
    <name evidence="14" type="ORF">SAMN05216233_101548</name>
</gene>
<keyword evidence="10" id="KW-0408">Iron</keyword>
<dbReference type="PANTHER" id="PTHR30544:SF9">
    <property type="entry name" value="RADICAL SAM SUPERFAMILY PROTEIN"/>
    <property type="match status" value="1"/>
</dbReference>
<evidence type="ECO:0000256" key="5">
    <source>
        <dbReference type="ARBA" id="ARBA00022490"/>
    </source>
</evidence>
<dbReference type="InterPro" id="IPR007197">
    <property type="entry name" value="rSAM"/>
</dbReference>
<evidence type="ECO:0000313" key="14">
    <source>
        <dbReference type="EMBL" id="SCX83450.1"/>
    </source>
</evidence>
<evidence type="ECO:0000256" key="6">
    <source>
        <dbReference type="ARBA" id="ARBA00022603"/>
    </source>
</evidence>
<name>A0A1G5B039_9BACT</name>
<dbReference type="Proteomes" id="UP000198870">
    <property type="component" value="Unassembled WGS sequence"/>
</dbReference>
<evidence type="ECO:0000256" key="10">
    <source>
        <dbReference type="ARBA" id="ARBA00023004"/>
    </source>
</evidence>
<evidence type="ECO:0000256" key="8">
    <source>
        <dbReference type="ARBA" id="ARBA00022691"/>
    </source>
</evidence>
<keyword evidence="8" id="KW-0949">S-adenosyl-L-methionine</keyword>
<keyword evidence="11" id="KW-0411">Iron-sulfur</keyword>
<dbReference type="GO" id="GO:0005737">
    <property type="term" value="C:cytoplasm"/>
    <property type="evidence" value="ECO:0007669"/>
    <property type="project" value="UniProtKB-SubCell"/>
</dbReference>
<dbReference type="Gene3D" id="3.20.20.70">
    <property type="entry name" value="Aldolase class I"/>
    <property type="match status" value="1"/>
</dbReference>
<accession>A0A1G5B039</accession>
<feature type="domain" description="Radical SAM core" evidence="13">
    <location>
        <begin position="97"/>
        <end position="324"/>
    </location>
</feature>
<comment type="subcellular location">
    <subcellularLocation>
        <location evidence="2">Cytoplasm</location>
    </subcellularLocation>
</comment>
<evidence type="ECO:0000259" key="13">
    <source>
        <dbReference type="PROSITE" id="PS51918"/>
    </source>
</evidence>
<evidence type="ECO:0000256" key="11">
    <source>
        <dbReference type="ARBA" id="ARBA00023014"/>
    </source>
</evidence>
<dbReference type="InterPro" id="IPR058240">
    <property type="entry name" value="rSAM_sf"/>
</dbReference>
<protein>
    <submittedName>
        <fullName evidence="14">23S rRNA m(2)A-2503 methyltransferase</fullName>
    </submittedName>
</protein>
<dbReference type="SFLD" id="SFLDF00275">
    <property type="entry name" value="adenosine_C2_methyltransferase"/>
    <property type="match status" value="1"/>
</dbReference>
<dbReference type="AlphaFoldDB" id="A0A1G5B039"/>
<keyword evidence="4" id="KW-0004">4Fe-4S</keyword>
<keyword evidence="9" id="KW-0479">Metal-binding</keyword>
<dbReference type="SFLD" id="SFLDG01062">
    <property type="entry name" value="methyltransferase_(Class_A)"/>
    <property type="match status" value="1"/>
</dbReference>
<dbReference type="GO" id="GO:0046872">
    <property type="term" value="F:metal ion binding"/>
    <property type="evidence" value="ECO:0007669"/>
    <property type="project" value="UniProtKB-KW"/>
</dbReference>
<dbReference type="PIRSF" id="PIRSF006004">
    <property type="entry name" value="CHP00048"/>
    <property type="match status" value="1"/>
</dbReference>
<evidence type="ECO:0000256" key="12">
    <source>
        <dbReference type="ARBA" id="ARBA00023157"/>
    </source>
</evidence>
<dbReference type="CDD" id="cd01335">
    <property type="entry name" value="Radical_SAM"/>
    <property type="match status" value="1"/>
</dbReference>
<dbReference type="GO" id="GO:0051539">
    <property type="term" value="F:4 iron, 4 sulfur cluster binding"/>
    <property type="evidence" value="ECO:0007669"/>
    <property type="project" value="UniProtKB-KW"/>
</dbReference>
<dbReference type="GO" id="GO:0070475">
    <property type="term" value="P:rRNA base methylation"/>
    <property type="evidence" value="ECO:0007669"/>
    <property type="project" value="TreeGrafter"/>
</dbReference>
<keyword evidence="6 14" id="KW-0489">Methyltransferase</keyword>
<evidence type="ECO:0000256" key="4">
    <source>
        <dbReference type="ARBA" id="ARBA00022485"/>
    </source>
</evidence>
<dbReference type="InterPro" id="IPR040072">
    <property type="entry name" value="Methyltransferase_A"/>
</dbReference>
<keyword evidence="15" id="KW-1185">Reference proteome</keyword>
<dbReference type="STRING" id="419481.SAMN05216233_101548"/>
<keyword evidence="12" id="KW-1015">Disulfide bond</keyword>
<dbReference type="PANTHER" id="PTHR30544">
    <property type="entry name" value="23S RRNA METHYLTRANSFERASE"/>
    <property type="match status" value="1"/>
</dbReference>
<dbReference type="GO" id="GO:0008173">
    <property type="term" value="F:RNA methyltransferase activity"/>
    <property type="evidence" value="ECO:0007669"/>
    <property type="project" value="InterPro"/>
</dbReference>
<sequence length="349" mass="37902">MEILETPYDEWVGYLKTHHGKGAFHASALVREVMVHGNPCFGDSKAFREAPALAAALAGEVRFTPPVVEETVCEDGVVKVLHRLADGLAVESVVIPMKGYATLCLSTQVGCRMGCRFCRTGRMGLRRNLTVAEMTGQLWNARFVLKAPIRNLVFMGMGEPLDNLENVVRAVGVMTDIRGFSIGPKRITVSTVGLADQMTRLADANLGVRLALSLNASDDAVRSTLMPVNRRYPLAVLKETLGALAGHKGLRDGVLLEYVLIRGVNDRPEDAKRLAGFVSGLTATLNLIPFNPSKGETELTAPCDADVNAFHDQLVARGLHVRRRWSQGEGLLAACGQLGEEACRVYRLP</sequence>
<comment type="similarity">
    <text evidence="3">Belongs to the radical SAM superfamily. RlmN family.</text>
</comment>
<keyword evidence="5" id="KW-0963">Cytoplasm</keyword>
<dbReference type="Pfam" id="PF04055">
    <property type="entry name" value="Radical_SAM"/>
    <property type="match status" value="1"/>
</dbReference>
<dbReference type="SUPFAM" id="SSF102114">
    <property type="entry name" value="Radical SAM enzymes"/>
    <property type="match status" value="1"/>
</dbReference>
<comment type="cofactor">
    <cofactor evidence="1">
        <name>[4Fe-4S] cluster</name>
        <dbReference type="ChEBI" id="CHEBI:49883"/>
    </cofactor>
</comment>
<evidence type="ECO:0000256" key="3">
    <source>
        <dbReference type="ARBA" id="ARBA00007544"/>
    </source>
</evidence>
<dbReference type="PROSITE" id="PS51918">
    <property type="entry name" value="RADICAL_SAM"/>
    <property type="match status" value="1"/>
</dbReference>
<keyword evidence="7 14" id="KW-0808">Transferase</keyword>
<proteinExistence type="inferred from homology"/>
<organism evidence="14 15">
    <name type="scientific">Desulfoluna spongiiphila</name>
    <dbReference type="NCBI Taxonomy" id="419481"/>
    <lineage>
        <taxon>Bacteria</taxon>
        <taxon>Pseudomonadati</taxon>
        <taxon>Thermodesulfobacteriota</taxon>
        <taxon>Desulfobacteria</taxon>
        <taxon>Desulfobacterales</taxon>
        <taxon>Desulfolunaceae</taxon>
        <taxon>Desulfoluna</taxon>
    </lineage>
</organism>
<dbReference type="EMBL" id="FMUX01000001">
    <property type="protein sequence ID" value="SCX83450.1"/>
    <property type="molecule type" value="Genomic_DNA"/>
</dbReference>
<evidence type="ECO:0000313" key="15">
    <source>
        <dbReference type="Proteomes" id="UP000198870"/>
    </source>
</evidence>
<evidence type="ECO:0000256" key="1">
    <source>
        <dbReference type="ARBA" id="ARBA00001966"/>
    </source>
</evidence>
<dbReference type="GO" id="GO:0030488">
    <property type="term" value="P:tRNA methylation"/>
    <property type="evidence" value="ECO:0007669"/>
    <property type="project" value="TreeGrafter"/>
</dbReference>
<dbReference type="InterPro" id="IPR013785">
    <property type="entry name" value="Aldolase_TIM"/>
</dbReference>
<dbReference type="RefSeq" id="WP_092207943.1">
    <property type="nucleotide sequence ID" value="NZ_FMUX01000001.1"/>
</dbReference>
<dbReference type="OrthoDB" id="9793973at2"/>